<dbReference type="Pfam" id="PF06877">
    <property type="entry name" value="RraB"/>
    <property type="match status" value="1"/>
</dbReference>
<proteinExistence type="predicted"/>
<gene>
    <name evidence="2" type="ORF">ACK2TP_08300</name>
</gene>
<organism evidence="2 3">
    <name type="scientific">Terriglobus aquaticus</name>
    <dbReference type="NCBI Taxonomy" id="940139"/>
    <lineage>
        <taxon>Bacteria</taxon>
        <taxon>Pseudomonadati</taxon>
        <taxon>Acidobacteriota</taxon>
        <taxon>Terriglobia</taxon>
        <taxon>Terriglobales</taxon>
        <taxon>Acidobacteriaceae</taxon>
        <taxon>Terriglobus</taxon>
    </lineage>
</organism>
<dbReference type="RefSeq" id="WP_263412725.1">
    <property type="nucleotide sequence ID" value="NZ_BAABBH010000001.1"/>
</dbReference>
<accession>A0ABW9KIZ1</accession>
<feature type="domain" description="Regulator of ribonuclease activity B" evidence="1">
    <location>
        <begin position="16"/>
        <end position="113"/>
    </location>
</feature>
<evidence type="ECO:0000259" key="1">
    <source>
        <dbReference type="Pfam" id="PF06877"/>
    </source>
</evidence>
<protein>
    <submittedName>
        <fullName evidence="2">Ribonuclease E inhibitor RraB</fullName>
    </submittedName>
</protein>
<dbReference type="SUPFAM" id="SSF89946">
    <property type="entry name" value="Hypothetical protein VC0424"/>
    <property type="match status" value="1"/>
</dbReference>
<name>A0ABW9KIZ1_9BACT</name>
<sequence>MPTPTNIQSEIIRHRESNNERLKQMVDDQVNMETTRPVFLRFSAHNYDDAVGLSRMLFAKGMRLIQPEPQQDGHHWTVEVATKHNLRELTQEDFTCDLVTLASGVHATYDCWDFLSNDVAEETQEHNKVPEAQ</sequence>
<dbReference type="InterPro" id="IPR036701">
    <property type="entry name" value="RraB-like_sf"/>
</dbReference>
<evidence type="ECO:0000313" key="2">
    <source>
        <dbReference type="EMBL" id="MFN2975762.1"/>
    </source>
</evidence>
<keyword evidence="3" id="KW-1185">Reference proteome</keyword>
<dbReference type="InterPro" id="IPR009671">
    <property type="entry name" value="RraB_dom"/>
</dbReference>
<dbReference type="EMBL" id="JBJYXY010000001">
    <property type="protein sequence ID" value="MFN2975762.1"/>
    <property type="molecule type" value="Genomic_DNA"/>
</dbReference>
<comment type="caution">
    <text evidence="2">The sequence shown here is derived from an EMBL/GenBank/DDBJ whole genome shotgun (WGS) entry which is preliminary data.</text>
</comment>
<dbReference type="Proteomes" id="UP001634747">
    <property type="component" value="Unassembled WGS sequence"/>
</dbReference>
<reference evidence="2 3" key="1">
    <citation type="submission" date="2024-12" db="EMBL/GenBank/DDBJ databases">
        <authorList>
            <person name="Lee Y."/>
        </authorList>
    </citation>
    <scope>NUCLEOTIDE SEQUENCE [LARGE SCALE GENOMIC DNA]</scope>
    <source>
        <strain evidence="2 3">03SUJ4</strain>
    </source>
</reference>
<evidence type="ECO:0000313" key="3">
    <source>
        <dbReference type="Proteomes" id="UP001634747"/>
    </source>
</evidence>
<dbReference type="Gene3D" id="3.30.70.970">
    <property type="entry name" value="RraB-like"/>
    <property type="match status" value="1"/>
</dbReference>